<dbReference type="Proteomes" id="UP001241056">
    <property type="component" value="Unassembled WGS sequence"/>
</dbReference>
<dbReference type="InterPro" id="IPR009057">
    <property type="entry name" value="Homeodomain-like_sf"/>
</dbReference>
<dbReference type="InterPro" id="IPR050624">
    <property type="entry name" value="HTH-type_Tx_Regulator"/>
</dbReference>
<evidence type="ECO:0000313" key="7">
    <source>
        <dbReference type="Proteomes" id="UP001241056"/>
    </source>
</evidence>
<dbReference type="EMBL" id="JAUCDY010000002">
    <property type="protein sequence ID" value="MDM7857194.1"/>
    <property type="molecule type" value="Genomic_DNA"/>
</dbReference>
<accession>A0ABT7SMF2</accession>
<evidence type="ECO:0000256" key="3">
    <source>
        <dbReference type="ARBA" id="ARBA00023163"/>
    </source>
</evidence>
<keyword evidence="1" id="KW-0805">Transcription regulation</keyword>
<feature type="domain" description="HTH tetR-type" evidence="5">
    <location>
        <begin position="11"/>
        <end position="71"/>
    </location>
</feature>
<dbReference type="RefSeq" id="WP_289409848.1">
    <property type="nucleotide sequence ID" value="NZ_JAUCDY010000002.1"/>
</dbReference>
<dbReference type="PROSITE" id="PS50977">
    <property type="entry name" value="HTH_TETR_2"/>
    <property type="match status" value="1"/>
</dbReference>
<dbReference type="Pfam" id="PF16925">
    <property type="entry name" value="TetR_C_13"/>
    <property type="match status" value="1"/>
</dbReference>
<gene>
    <name evidence="6" type="ORF">QEZ41_02715</name>
</gene>
<evidence type="ECO:0000256" key="2">
    <source>
        <dbReference type="ARBA" id="ARBA00023125"/>
    </source>
</evidence>
<dbReference type="Pfam" id="PF00440">
    <property type="entry name" value="TetR_N"/>
    <property type="match status" value="1"/>
</dbReference>
<proteinExistence type="predicted"/>
<comment type="caution">
    <text evidence="6">The sequence shown here is derived from an EMBL/GenBank/DDBJ whole genome shotgun (WGS) entry which is preliminary data.</text>
</comment>
<protein>
    <submittedName>
        <fullName evidence="6">TetR/AcrR family transcriptional regulator</fullName>
    </submittedName>
</protein>
<dbReference type="InterPro" id="IPR011075">
    <property type="entry name" value="TetR_C"/>
</dbReference>
<organism evidence="6 7">
    <name type="scientific">Thiopseudomonas acetoxidans</name>
    <dbReference type="NCBI Taxonomy" id="3041622"/>
    <lineage>
        <taxon>Bacteria</taxon>
        <taxon>Pseudomonadati</taxon>
        <taxon>Pseudomonadota</taxon>
        <taxon>Gammaproteobacteria</taxon>
        <taxon>Pseudomonadales</taxon>
        <taxon>Pseudomonadaceae</taxon>
        <taxon>Thiopseudomonas</taxon>
    </lineage>
</organism>
<sequence length="201" mass="22356">MQPASKYLPADERRAVTVEAVIELAAQQNPSEITTAAIAKHMSVTQGSLFRHFANKDAILESVMSWVAKRLMARVDKAMQGQTTALAALQATFMTHIQFISEHPGVPRLLFSELQRKENTAAKKLVTTLLSQYQQRLEQTLELGKQEREFYAQLDVEAAALLFIGNIQGLVVQSILLGSNRTIKQAAADSFVLYQRAIEAR</sequence>
<dbReference type="PANTHER" id="PTHR43479">
    <property type="entry name" value="ACREF/ENVCD OPERON REPRESSOR-RELATED"/>
    <property type="match status" value="1"/>
</dbReference>
<dbReference type="SUPFAM" id="SSF48498">
    <property type="entry name" value="Tetracyclin repressor-like, C-terminal domain"/>
    <property type="match status" value="1"/>
</dbReference>
<dbReference type="PANTHER" id="PTHR43479:SF11">
    <property type="entry name" value="ACREF_ENVCD OPERON REPRESSOR-RELATED"/>
    <property type="match status" value="1"/>
</dbReference>
<dbReference type="Gene3D" id="1.10.357.10">
    <property type="entry name" value="Tetracycline Repressor, domain 2"/>
    <property type="match status" value="1"/>
</dbReference>
<dbReference type="InterPro" id="IPR036271">
    <property type="entry name" value="Tet_transcr_reg_TetR-rel_C_sf"/>
</dbReference>
<keyword evidence="7" id="KW-1185">Reference proteome</keyword>
<evidence type="ECO:0000259" key="5">
    <source>
        <dbReference type="PROSITE" id="PS50977"/>
    </source>
</evidence>
<keyword evidence="3" id="KW-0804">Transcription</keyword>
<evidence type="ECO:0000256" key="4">
    <source>
        <dbReference type="PROSITE-ProRule" id="PRU00335"/>
    </source>
</evidence>
<dbReference type="InterPro" id="IPR001647">
    <property type="entry name" value="HTH_TetR"/>
</dbReference>
<keyword evidence="2 4" id="KW-0238">DNA-binding</keyword>
<name>A0ABT7SMF2_9GAMM</name>
<reference evidence="6 7" key="1">
    <citation type="submission" date="2023-06" db="EMBL/GenBank/DDBJ databases">
        <title>Thiopseudomonas sp. CY1220 draft genome sequence.</title>
        <authorList>
            <person name="Zhao G."/>
            <person name="An M."/>
        </authorList>
    </citation>
    <scope>NUCLEOTIDE SEQUENCE [LARGE SCALE GENOMIC DNA]</scope>
    <source>
        <strain evidence="6 7">CY1220</strain>
    </source>
</reference>
<dbReference type="SUPFAM" id="SSF46689">
    <property type="entry name" value="Homeodomain-like"/>
    <property type="match status" value="1"/>
</dbReference>
<evidence type="ECO:0000256" key="1">
    <source>
        <dbReference type="ARBA" id="ARBA00023015"/>
    </source>
</evidence>
<evidence type="ECO:0000313" key="6">
    <source>
        <dbReference type="EMBL" id="MDM7857194.1"/>
    </source>
</evidence>
<feature type="DNA-binding region" description="H-T-H motif" evidence="4">
    <location>
        <begin position="34"/>
        <end position="53"/>
    </location>
</feature>